<proteinExistence type="inferred from homology"/>
<keyword evidence="6" id="KW-1185">Reference proteome</keyword>
<dbReference type="EMBL" id="AXCV01000425">
    <property type="protein sequence ID" value="KGO27494.1"/>
    <property type="molecule type" value="Genomic_DNA"/>
</dbReference>
<dbReference type="InterPro" id="IPR000322">
    <property type="entry name" value="Glyco_hydro_31_TIM"/>
</dbReference>
<dbReference type="Proteomes" id="UP000030023">
    <property type="component" value="Unassembled WGS sequence"/>
</dbReference>
<keyword evidence="2" id="KW-0378">Hydrolase</keyword>
<evidence type="ECO:0000313" key="5">
    <source>
        <dbReference type="EMBL" id="KGO27494.1"/>
    </source>
</evidence>
<dbReference type="InterPro" id="IPR011013">
    <property type="entry name" value="Gal_mutarotase_sf_dom"/>
</dbReference>
<dbReference type="InterPro" id="IPR030458">
    <property type="entry name" value="Glyco_hydro_31_AS"/>
</dbReference>
<dbReference type="PANTHER" id="PTHR22762">
    <property type="entry name" value="ALPHA-GLUCOSIDASE"/>
    <property type="match status" value="1"/>
</dbReference>
<evidence type="ECO:0000256" key="2">
    <source>
        <dbReference type="RuleBase" id="RU361185"/>
    </source>
</evidence>
<dbReference type="InterPro" id="IPR025887">
    <property type="entry name" value="Glyco_hydro_31_N_dom"/>
</dbReference>
<evidence type="ECO:0008006" key="7">
    <source>
        <dbReference type="Google" id="ProtNLM"/>
    </source>
</evidence>
<reference evidence="5 6" key="1">
    <citation type="journal article" date="2014" name="Antonie Van Leeuwenhoek">
        <title>Oenococcus alcoholitolerans sp. nov., a lactic acid bacteria isolated from cachaca and ethanol fermentation processes.</title>
        <authorList>
            <person name="Badotti F."/>
            <person name="Moreira A.P."/>
            <person name="Tonon L.A."/>
            <person name="de Lucena B.T."/>
            <person name="Gomes Fde C."/>
            <person name="Kruger R."/>
            <person name="Thompson C.C."/>
            <person name="de Morais M.A.Jr."/>
            <person name="Rosa C.A."/>
            <person name="Thompson F.L."/>
        </authorList>
    </citation>
    <scope>NUCLEOTIDE SEQUENCE [LARGE SCALE GENOMIC DNA]</scope>
    <source>
        <strain evidence="5 6">UFRJ-M7.2.18</strain>
    </source>
</reference>
<dbReference type="SUPFAM" id="SSF51445">
    <property type="entry name" value="(Trans)glycosidases"/>
    <property type="match status" value="1"/>
</dbReference>
<dbReference type="Gene3D" id="3.20.20.80">
    <property type="entry name" value="Glycosidases"/>
    <property type="match status" value="1"/>
</dbReference>
<dbReference type="InterPro" id="IPR017853">
    <property type="entry name" value="GH"/>
</dbReference>
<comment type="similarity">
    <text evidence="1 2">Belongs to the glycosyl hydrolase 31 family.</text>
</comment>
<name>A0ABR4XQ01_9LACO</name>
<evidence type="ECO:0000256" key="1">
    <source>
        <dbReference type="ARBA" id="ARBA00007806"/>
    </source>
</evidence>
<evidence type="ECO:0000313" key="6">
    <source>
        <dbReference type="Proteomes" id="UP000030023"/>
    </source>
</evidence>
<dbReference type="Pfam" id="PF13802">
    <property type="entry name" value="Gal_mutarotas_2"/>
    <property type="match status" value="1"/>
</dbReference>
<protein>
    <recommendedName>
        <fullName evidence="7">Glycoside hydrolase family 31 N-terminal domain-containing protein</fullName>
    </recommendedName>
</protein>
<dbReference type="Gene3D" id="2.60.40.1760">
    <property type="entry name" value="glycosyl hydrolase (family 31)"/>
    <property type="match status" value="1"/>
</dbReference>
<dbReference type="Pfam" id="PF01055">
    <property type="entry name" value="Glyco_hydro_31_2nd"/>
    <property type="match status" value="1"/>
</dbReference>
<gene>
    <name evidence="5" type="ORF">Q757_07915</name>
</gene>
<evidence type="ECO:0000259" key="4">
    <source>
        <dbReference type="Pfam" id="PF13802"/>
    </source>
</evidence>
<feature type="domain" description="Glycoside hydrolase family 31 TIM barrel" evidence="3">
    <location>
        <begin position="159"/>
        <end position="366"/>
    </location>
</feature>
<accession>A0ABR4XQ01</accession>
<dbReference type="PROSITE" id="PS00129">
    <property type="entry name" value="GLYCOSYL_HYDROL_F31_1"/>
    <property type="match status" value="1"/>
</dbReference>
<dbReference type="PANTHER" id="PTHR22762:SF166">
    <property type="entry name" value="ALPHA-GLUCOSIDASE"/>
    <property type="match status" value="1"/>
</dbReference>
<dbReference type="SUPFAM" id="SSF74650">
    <property type="entry name" value="Galactose mutarotase-like"/>
    <property type="match status" value="1"/>
</dbReference>
<sequence length="366" mass="42429">LLCADYRGEDHPFIRRGGGQGLELAEQEGHKFDSEKDAQAFKIKKQIFGDTYFYGLGDRTGHLNKHGYRYKLWNTDDPNPHVESFETLYKTIPFFIALNDDTAYGIFLDNTYQSIFDFGKENSDYYYFSAAGGNLDYYFIYGPTVRQTVGGYTYLTGRTPLPQLWTLGYQQSRWSYTPEKRLRQVAQTFRKEQIPCDALHLDIDYMDGFRVFTWDKNKFPDPPKLISDLKKDGFKLVTIIDPGVKKDRNYPIFRQGLKNNYFITDHDGVPYVNRVWPGDALYPDFSAPQVRKWWGRNLRILLDQGVAGIWNDMNEPASFNGPINDDTQFNNDGHVADHREMHNAYGHLMAKATYEGIKAETGKRPF</sequence>
<organism evidence="5 6">
    <name type="scientific">Oenococcus alcoholitolerans</name>
    <dbReference type="NCBI Taxonomy" id="931074"/>
    <lineage>
        <taxon>Bacteria</taxon>
        <taxon>Bacillati</taxon>
        <taxon>Bacillota</taxon>
        <taxon>Bacilli</taxon>
        <taxon>Lactobacillales</taxon>
        <taxon>Lactobacillaceae</taxon>
        <taxon>Oenococcus</taxon>
    </lineage>
</organism>
<feature type="domain" description="Glycoside hydrolase family 31 N-terminal" evidence="4">
    <location>
        <begin position="28"/>
        <end position="117"/>
    </location>
</feature>
<dbReference type="CDD" id="cd14752">
    <property type="entry name" value="GH31_N"/>
    <property type="match status" value="1"/>
</dbReference>
<keyword evidence="2" id="KW-0326">Glycosidase</keyword>
<evidence type="ECO:0000259" key="3">
    <source>
        <dbReference type="Pfam" id="PF01055"/>
    </source>
</evidence>
<feature type="non-terminal residue" evidence="5">
    <location>
        <position position="366"/>
    </location>
</feature>
<comment type="caution">
    <text evidence="5">The sequence shown here is derived from an EMBL/GenBank/DDBJ whole genome shotgun (WGS) entry which is preliminary data.</text>
</comment>
<feature type="non-terminal residue" evidence="5">
    <location>
        <position position="1"/>
    </location>
</feature>